<organism evidence="3 4">
    <name type="scientific">Mya arenaria</name>
    <name type="common">Soft-shell clam</name>
    <dbReference type="NCBI Taxonomy" id="6604"/>
    <lineage>
        <taxon>Eukaryota</taxon>
        <taxon>Metazoa</taxon>
        <taxon>Spiralia</taxon>
        <taxon>Lophotrochozoa</taxon>
        <taxon>Mollusca</taxon>
        <taxon>Bivalvia</taxon>
        <taxon>Autobranchia</taxon>
        <taxon>Heteroconchia</taxon>
        <taxon>Euheterodonta</taxon>
        <taxon>Imparidentia</taxon>
        <taxon>Neoheterodontei</taxon>
        <taxon>Myida</taxon>
        <taxon>Myoidea</taxon>
        <taxon>Myidae</taxon>
        <taxon>Mya</taxon>
    </lineage>
</organism>
<dbReference type="Pfam" id="PF15057">
    <property type="entry name" value="DUF4537"/>
    <property type="match status" value="1"/>
</dbReference>
<feature type="region of interest" description="Disordered" evidence="1">
    <location>
        <begin position="49"/>
        <end position="79"/>
    </location>
</feature>
<evidence type="ECO:0000313" key="4">
    <source>
        <dbReference type="Proteomes" id="UP001164746"/>
    </source>
</evidence>
<feature type="domain" description="DUF4537" evidence="2">
    <location>
        <begin position="82"/>
        <end position="182"/>
    </location>
</feature>
<evidence type="ECO:0000313" key="3">
    <source>
        <dbReference type="EMBL" id="WAQ99983.1"/>
    </source>
</evidence>
<dbReference type="EMBL" id="CP111014">
    <property type="protein sequence ID" value="WAQ99983.1"/>
    <property type="molecule type" value="Genomic_DNA"/>
</dbReference>
<proteinExistence type="predicted"/>
<accession>A0ABY7DSW8</accession>
<gene>
    <name evidence="3" type="ORF">MAR_024356</name>
</gene>
<sequence length="188" mass="21206">MEKKIEHKEVNVQILDAKINKVGVEVRKEVHVTGEKIVTEIKALGKKCCGKKTTIPPPPRPPTPPPPPSPPPPDGPQVRDVVLGKWADDCWYYFGRVASRENESVWVKDSLGHEEKMDRNSILTEEDRRRSIKNNDYVIAPLPGYIESFGPGKIINGGSEIEFFNGEIADVRWDTTYKITKKKDTKGM</sequence>
<keyword evidence="4" id="KW-1185">Reference proteome</keyword>
<dbReference type="InterPro" id="IPR032770">
    <property type="entry name" value="DUF4537"/>
</dbReference>
<protein>
    <recommendedName>
        <fullName evidence="2">DUF4537 domain-containing protein</fullName>
    </recommendedName>
</protein>
<dbReference type="Proteomes" id="UP001164746">
    <property type="component" value="Chromosome 3"/>
</dbReference>
<evidence type="ECO:0000259" key="2">
    <source>
        <dbReference type="Pfam" id="PF15057"/>
    </source>
</evidence>
<evidence type="ECO:0000256" key="1">
    <source>
        <dbReference type="SAM" id="MobiDB-lite"/>
    </source>
</evidence>
<reference evidence="3" key="1">
    <citation type="submission" date="2022-11" db="EMBL/GenBank/DDBJ databases">
        <title>Centuries of genome instability and evolution in soft-shell clam transmissible cancer (bioRxiv).</title>
        <authorList>
            <person name="Hart S.F.M."/>
            <person name="Yonemitsu M.A."/>
            <person name="Giersch R.M."/>
            <person name="Beal B.F."/>
            <person name="Arriagada G."/>
            <person name="Davis B.W."/>
            <person name="Ostrander E.A."/>
            <person name="Goff S.P."/>
            <person name="Metzger M.J."/>
        </authorList>
    </citation>
    <scope>NUCLEOTIDE SEQUENCE</scope>
    <source>
        <strain evidence="3">MELC-2E11</strain>
        <tissue evidence="3">Siphon/mantle</tissue>
    </source>
</reference>
<name>A0ABY7DSW8_MYAAR</name>
<feature type="compositionally biased region" description="Pro residues" evidence="1">
    <location>
        <begin position="55"/>
        <end position="75"/>
    </location>
</feature>